<dbReference type="HAMAP" id="MF_00902">
    <property type="entry name" value="TatC"/>
    <property type="match status" value="1"/>
</dbReference>
<protein>
    <recommendedName>
        <fullName evidence="7">Sec-independent protein translocase protein TatC</fullName>
    </recommendedName>
</protein>
<keyword evidence="4 7" id="KW-1133">Transmembrane helix</keyword>
<evidence type="ECO:0000256" key="1">
    <source>
        <dbReference type="ARBA" id="ARBA00004141"/>
    </source>
</evidence>
<feature type="region of interest" description="Disordered" evidence="8">
    <location>
        <begin position="1"/>
        <end position="22"/>
    </location>
</feature>
<evidence type="ECO:0000313" key="9">
    <source>
        <dbReference type="EMBL" id="MDU0365582.1"/>
    </source>
</evidence>
<dbReference type="PANTHER" id="PTHR30371:SF0">
    <property type="entry name" value="SEC-INDEPENDENT PROTEIN TRANSLOCASE PROTEIN TATC, CHLOROPLASTIC-RELATED"/>
    <property type="match status" value="1"/>
</dbReference>
<keyword evidence="5 7" id="KW-0811">Translocation</keyword>
<feature type="transmembrane region" description="Helical" evidence="7">
    <location>
        <begin position="91"/>
        <end position="115"/>
    </location>
</feature>
<name>A0ABU3T2I2_9MICO</name>
<evidence type="ECO:0000256" key="8">
    <source>
        <dbReference type="SAM" id="MobiDB-lite"/>
    </source>
</evidence>
<dbReference type="NCBIfam" id="TIGR00945">
    <property type="entry name" value="tatC"/>
    <property type="match status" value="1"/>
</dbReference>
<feature type="transmembrane region" description="Helical" evidence="7">
    <location>
        <begin position="122"/>
        <end position="145"/>
    </location>
</feature>
<keyword evidence="7" id="KW-0813">Transport</keyword>
<feature type="transmembrane region" description="Helical" evidence="7">
    <location>
        <begin position="35"/>
        <end position="53"/>
    </location>
</feature>
<evidence type="ECO:0000256" key="4">
    <source>
        <dbReference type="ARBA" id="ARBA00022989"/>
    </source>
</evidence>
<dbReference type="Pfam" id="PF00902">
    <property type="entry name" value="TatC"/>
    <property type="match status" value="1"/>
</dbReference>
<dbReference type="RefSeq" id="WP_315992905.1">
    <property type="nucleotide sequence ID" value="NZ_JAWDIS010000001.1"/>
</dbReference>
<evidence type="ECO:0000256" key="7">
    <source>
        <dbReference type="HAMAP-Rule" id="MF_00902"/>
    </source>
</evidence>
<keyword evidence="6 7" id="KW-0472">Membrane</keyword>
<keyword evidence="2 7" id="KW-0812">Transmembrane</keyword>
<organism evidence="9 10">
    <name type="scientific">Microbacterium galbum</name>
    <dbReference type="NCBI Taxonomy" id="3075994"/>
    <lineage>
        <taxon>Bacteria</taxon>
        <taxon>Bacillati</taxon>
        <taxon>Actinomycetota</taxon>
        <taxon>Actinomycetes</taxon>
        <taxon>Micrococcales</taxon>
        <taxon>Microbacteriaceae</taxon>
        <taxon>Microbacterium</taxon>
    </lineage>
</organism>
<reference evidence="9 10" key="1">
    <citation type="submission" date="2023-09" db="EMBL/GenBank/DDBJ databases">
        <title>Microbacterium fusihabitans sp. nov., Microbacterium phycihabitans sp. nov., and Microbacterium cervinum sp. nov., isolated from dried seaweeds of beach.</title>
        <authorList>
            <person name="Lee S.D."/>
        </authorList>
    </citation>
    <scope>NUCLEOTIDE SEQUENCE [LARGE SCALE GENOMIC DNA]</scope>
    <source>
        <strain evidence="9 10">KSW4-17</strain>
    </source>
</reference>
<comment type="caution">
    <text evidence="9">The sequence shown here is derived from an EMBL/GenBank/DDBJ whole genome shotgun (WGS) entry which is preliminary data.</text>
</comment>
<dbReference type="EMBL" id="JAWDIS010000001">
    <property type="protein sequence ID" value="MDU0365582.1"/>
    <property type="molecule type" value="Genomic_DNA"/>
</dbReference>
<evidence type="ECO:0000256" key="5">
    <source>
        <dbReference type="ARBA" id="ARBA00023010"/>
    </source>
</evidence>
<keyword evidence="7" id="KW-1003">Cell membrane</keyword>
<evidence type="ECO:0000256" key="3">
    <source>
        <dbReference type="ARBA" id="ARBA00022927"/>
    </source>
</evidence>
<feature type="transmembrane region" description="Helical" evidence="7">
    <location>
        <begin position="232"/>
        <end position="251"/>
    </location>
</feature>
<feature type="transmembrane region" description="Helical" evidence="7">
    <location>
        <begin position="208"/>
        <end position="226"/>
    </location>
</feature>
<dbReference type="Proteomes" id="UP001263371">
    <property type="component" value="Unassembled WGS sequence"/>
</dbReference>
<comment type="subunit">
    <text evidence="7">The Tat system comprises two distinct complexes: a TatABC complex, containing multiple copies of TatA, TatB and TatC subunits, and a separate TatA complex, containing only TatA subunits. Substrates initially bind to the TatABC complex, which probably triggers association of the separate TatA complex to form the active translocon.</text>
</comment>
<accession>A0ABU3T2I2</accession>
<evidence type="ECO:0000313" key="10">
    <source>
        <dbReference type="Proteomes" id="UP001263371"/>
    </source>
</evidence>
<feature type="transmembrane region" description="Helical" evidence="7">
    <location>
        <begin position="172"/>
        <end position="196"/>
    </location>
</feature>
<comment type="function">
    <text evidence="7">Part of the twin-arginine translocation (Tat) system that transports large folded proteins containing a characteristic twin-arginine motif in their signal peptide across membranes. Together with TatB, TatC is part of a receptor directly interacting with Tat signal peptides.</text>
</comment>
<sequence>MTTVAAPTAAAPRPEAPRSAPMPVAAHLDEATRRAMRAALAVAIGALVGWFLYDPLMELLRAPIAQIAAERDASLNFDSVTGAFDLRLRSALVTGVVLASPVWLYQVFAFVLPGLTRRERRYVLGSVGAAVPLFAAGCATGVLLFPHMVSVLTGFAASEDSTILDAGAYVDFVLKIMVATGVAFVLPVVLVVLNLAGLLSAVTLVRSWRYALVAIVLFSAMATPSADVLSMFLVAVPMSALYATALLIAALHDRRLARGTASTRQEEPTCSV</sequence>
<dbReference type="PANTHER" id="PTHR30371">
    <property type="entry name" value="SEC-INDEPENDENT PROTEIN TRANSLOCASE PROTEIN TATC"/>
    <property type="match status" value="1"/>
</dbReference>
<comment type="subcellular location">
    <subcellularLocation>
        <location evidence="7">Cell membrane</location>
        <topology evidence="7">Multi-pass membrane protein</topology>
    </subcellularLocation>
    <subcellularLocation>
        <location evidence="1">Membrane</location>
        <topology evidence="1">Multi-pass membrane protein</topology>
    </subcellularLocation>
</comment>
<keyword evidence="3 7" id="KW-0653">Protein transport</keyword>
<proteinExistence type="inferred from homology"/>
<dbReference type="PRINTS" id="PR01840">
    <property type="entry name" value="TATCFAMILY"/>
</dbReference>
<evidence type="ECO:0000256" key="2">
    <source>
        <dbReference type="ARBA" id="ARBA00022692"/>
    </source>
</evidence>
<dbReference type="InterPro" id="IPR002033">
    <property type="entry name" value="TatC"/>
</dbReference>
<comment type="similarity">
    <text evidence="7">Belongs to the TatC family.</text>
</comment>
<keyword evidence="10" id="KW-1185">Reference proteome</keyword>
<evidence type="ECO:0000256" key="6">
    <source>
        <dbReference type="ARBA" id="ARBA00023136"/>
    </source>
</evidence>
<gene>
    <name evidence="7 9" type="primary">tatC</name>
    <name evidence="9" type="ORF">RWH45_00065</name>
</gene>